<gene>
    <name evidence="1" type="ORF">EPICR_40219</name>
</gene>
<name>A0A484HJN3_9BACT</name>
<sequence length="126" mass="14285">MIINTFDIDGVIFQGEYDGVYPGKNDIIVTGRSHEERAETEAMLAGKGIKNRVIFNPLPFDLKSRETSGRHKGNAIKKLREEGHTVRIHFEDDEIQAREINRIVPGIRVVLLANTPVPKENVRHET</sequence>
<dbReference type="EMBL" id="CAACVI010000034">
    <property type="protein sequence ID" value="VEN74634.1"/>
    <property type="molecule type" value="Genomic_DNA"/>
</dbReference>
<protein>
    <submittedName>
        <fullName evidence="1">Uncharacterized protein</fullName>
    </submittedName>
</protein>
<organism evidence="1">
    <name type="scientific">uncultured Desulfobacteraceae bacterium</name>
    <dbReference type="NCBI Taxonomy" id="218296"/>
    <lineage>
        <taxon>Bacteria</taxon>
        <taxon>Pseudomonadati</taxon>
        <taxon>Thermodesulfobacteriota</taxon>
        <taxon>Desulfobacteria</taxon>
        <taxon>Desulfobacterales</taxon>
        <taxon>Desulfobacteraceae</taxon>
        <taxon>environmental samples</taxon>
    </lineage>
</organism>
<proteinExistence type="predicted"/>
<evidence type="ECO:0000313" key="1">
    <source>
        <dbReference type="EMBL" id="VEN74634.1"/>
    </source>
</evidence>
<accession>A0A484HJN3</accession>
<dbReference type="AlphaFoldDB" id="A0A484HJN3"/>
<reference evidence="1" key="1">
    <citation type="submission" date="2019-01" db="EMBL/GenBank/DDBJ databases">
        <authorList>
            <consortium name="Genoscope - CEA"/>
            <person name="William W."/>
        </authorList>
    </citation>
    <scope>NUCLEOTIDE SEQUENCE</scope>
    <source>
        <strain evidence="1">CR-1</strain>
    </source>
</reference>